<dbReference type="AlphaFoldDB" id="A0A9P1KL67"/>
<dbReference type="EMBL" id="FO818640">
    <property type="protein sequence ID" value="CDM98396.1"/>
    <property type="molecule type" value="Genomic_DNA"/>
</dbReference>
<proteinExistence type="predicted"/>
<sequence>MEVSLNAFNIRLKADYSHVQIAFFQPKFTGDALYVYYRTAMLL</sequence>
<evidence type="ECO:0000313" key="1">
    <source>
        <dbReference type="EMBL" id="CDM98396.1"/>
    </source>
</evidence>
<organism evidence="1 2">
    <name type="scientific">Limnospira indica PCC 8005</name>
    <dbReference type="NCBI Taxonomy" id="376219"/>
    <lineage>
        <taxon>Bacteria</taxon>
        <taxon>Bacillati</taxon>
        <taxon>Cyanobacteriota</taxon>
        <taxon>Cyanophyceae</taxon>
        <taxon>Oscillatoriophycideae</taxon>
        <taxon>Oscillatoriales</taxon>
        <taxon>Sirenicapillariaceae</taxon>
        <taxon>Limnospira</taxon>
    </lineage>
</organism>
<protein>
    <submittedName>
        <fullName evidence="1">Uncharacterized protein</fullName>
    </submittedName>
</protein>
<evidence type="ECO:0000313" key="2">
    <source>
        <dbReference type="Proteomes" id="UP000032946"/>
    </source>
</evidence>
<reference evidence="1 2" key="1">
    <citation type="submission" date="2014-02" db="EMBL/GenBank/DDBJ databases">
        <authorList>
            <person name="Genoscope - CEA"/>
        </authorList>
    </citation>
    <scope>NUCLEOTIDE SEQUENCE [LARGE SCALE GENOMIC DNA]</scope>
    <source>
        <strain evidence="1 2">PCC 8005</strain>
    </source>
</reference>
<accession>A0A9P1KL67</accession>
<dbReference type="Proteomes" id="UP000032946">
    <property type="component" value="Chromosome"/>
</dbReference>
<gene>
    <name evidence="1" type="ORF">ARTHRO_60997</name>
</gene>
<keyword evidence="2" id="KW-1185">Reference proteome</keyword>
<name>A0A9P1KL67_9CYAN</name>